<dbReference type="GO" id="GO:0008146">
    <property type="term" value="F:sulfotransferase activity"/>
    <property type="evidence" value="ECO:0007669"/>
    <property type="project" value="InterPro"/>
</dbReference>
<organism evidence="2 3">
    <name type="scientific">Candidatus Criblamydia sequanensis CRIB-18</name>
    <dbReference type="NCBI Taxonomy" id="1437425"/>
    <lineage>
        <taxon>Bacteria</taxon>
        <taxon>Pseudomonadati</taxon>
        <taxon>Chlamydiota</taxon>
        <taxon>Chlamydiia</taxon>
        <taxon>Parachlamydiales</taxon>
        <taxon>Candidatus Criblamydiaceae</taxon>
        <taxon>Candidatus Criblamydia</taxon>
    </lineage>
</organism>
<protein>
    <recommendedName>
        <fullName evidence="1">Sulfotransferase domain-containing protein</fullName>
    </recommendedName>
</protein>
<comment type="caution">
    <text evidence="2">The sequence shown here is derived from an EMBL/GenBank/DDBJ whole genome shotgun (WGS) entry which is preliminary data.</text>
</comment>
<dbReference type="STRING" id="1437425.CSEC_2404"/>
<dbReference type="Proteomes" id="UP000031552">
    <property type="component" value="Unassembled WGS sequence"/>
</dbReference>
<evidence type="ECO:0000313" key="3">
    <source>
        <dbReference type="Proteomes" id="UP000031552"/>
    </source>
</evidence>
<evidence type="ECO:0000313" key="2">
    <source>
        <dbReference type="EMBL" id="CDR35210.1"/>
    </source>
</evidence>
<dbReference type="Pfam" id="PF00685">
    <property type="entry name" value="Sulfotransfer_1"/>
    <property type="match status" value="1"/>
</dbReference>
<proteinExistence type="predicted"/>
<accession>A0A090D359</accession>
<dbReference type="PANTHER" id="PTHR45964">
    <property type="entry name" value="WSCD FAMILY MEMBER CG9164"/>
    <property type="match status" value="1"/>
</dbReference>
<dbReference type="RefSeq" id="WP_041018765.1">
    <property type="nucleotide sequence ID" value="NZ_CCEJ010000015.1"/>
</dbReference>
<dbReference type="OrthoDB" id="8446141at2"/>
<reference evidence="2" key="1">
    <citation type="submission" date="2013-12" db="EMBL/GenBank/DDBJ databases">
        <authorList>
            <person name="Linke B."/>
        </authorList>
    </citation>
    <scope>NUCLEOTIDE SEQUENCE [LARGE SCALE GENOMIC DNA]</scope>
    <source>
        <strain evidence="2">CRIB-18</strain>
    </source>
</reference>
<gene>
    <name evidence="2" type="ORF">CSEC_2404</name>
</gene>
<evidence type="ECO:0000259" key="1">
    <source>
        <dbReference type="Pfam" id="PF00685"/>
    </source>
</evidence>
<name>A0A090D359_9BACT</name>
<sequence length="247" mass="29487">MVYIFFLLSLFSLKAEDYSWDNRVYLASFPRCGNHWMRYLIEEATGIATSSVYQDQTLPPHMDRVFPWGGYCADKGYEGNREYPKEGEIVVVKTHCPCFPPNCFDELPYTKTIRIVRHPVDTFYSFHKYLQETVNNQTSLHQCLGEFVYLLNLVEEYWEAQENVFTIRYEDLHRDPFFVLKTALSEIGYKTHDRDVIRAVKTYPPQGEILKHISHYTEDELIWLESQLDHYMKKYQYEIPLLLKEEF</sequence>
<dbReference type="PANTHER" id="PTHR45964:SF9">
    <property type="entry name" value="SULFOTRANSFERASE"/>
    <property type="match status" value="1"/>
</dbReference>
<reference evidence="2" key="2">
    <citation type="submission" date="2014-09" db="EMBL/GenBank/DDBJ databases">
        <title>Criblamydia sequanensis harbors a mega-plasmid encoding arsenite resistance.</title>
        <authorList>
            <person name="Bertelli C."/>
            <person name="Goesmann A."/>
            <person name="Greub G."/>
        </authorList>
    </citation>
    <scope>NUCLEOTIDE SEQUENCE [LARGE SCALE GENOMIC DNA]</scope>
    <source>
        <strain evidence="2">CRIB-18</strain>
    </source>
</reference>
<keyword evidence="3" id="KW-1185">Reference proteome</keyword>
<dbReference type="SUPFAM" id="SSF52540">
    <property type="entry name" value="P-loop containing nucleoside triphosphate hydrolases"/>
    <property type="match status" value="1"/>
</dbReference>
<dbReference type="EMBL" id="CCEJ010000015">
    <property type="protein sequence ID" value="CDR35210.1"/>
    <property type="molecule type" value="Genomic_DNA"/>
</dbReference>
<dbReference type="Gene3D" id="3.40.50.300">
    <property type="entry name" value="P-loop containing nucleotide triphosphate hydrolases"/>
    <property type="match status" value="1"/>
</dbReference>
<dbReference type="InterPro" id="IPR000863">
    <property type="entry name" value="Sulfotransferase_dom"/>
</dbReference>
<dbReference type="InterPro" id="IPR027417">
    <property type="entry name" value="P-loop_NTPase"/>
</dbReference>
<dbReference type="AlphaFoldDB" id="A0A090D359"/>
<feature type="domain" description="Sulfotransferase" evidence="1">
    <location>
        <begin position="22"/>
        <end position="199"/>
    </location>
</feature>
<dbReference type="InterPro" id="IPR051589">
    <property type="entry name" value="Sialate-O-sulfotransferase"/>
</dbReference>